<gene>
    <name evidence="2" type="ORF">AB1Y20_016870</name>
</gene>
<keyword evidence="3" id="KW-1185">Reference proteome</keyword>
<organism evidence="2 3">
    <name type="scientific">Prymnesium parvum</name>
    <name type="common">Toxic golden alga</name>
    <dbReference type="NCBI Taxonomy" id="97485"/>
    <lineage>
        <taxon>Eukaryota</taxon>
        <taxon>Haptista</taxon>
        <taxon>Haptophyta</taxon>
        <taxon>Prymnesiophyceae</taxon>
        <taxon>Prymnesiales</taxon>
        <taxon>Prymnesiaceae</taxon>
        <taxon>Prymnesium</taxon>
    </lineage>
</organism>
<evidence type="ECO:0000256" key="1">
    <source>
        <dbReference type="SAM" id="MobiDB-lite"/>
    </source>
</evidence>
<dbReference type="AlphaFoldDB" id="A0AB34I9C8"/>
<accession>A0AB34I9C8</accession>
<proteinExistence type="predicted"/>
<evidence type="ECO:0008006" key="4">
    <source>
        <dbReference type="Google" id="ProtNLM"/>
    </source>
</evidence>
<name>A0AB34I9C8_PRYPA</name>
<feature type="compositionally biased region" description="Basic and acidic residues" evidence="1">
    <location>
        <begin position="81"/>
        <end position="93"/>
    </location>
</feature>
<dbReference type="Proteomes" id="UP001515480">
    <property type="component" value="Unassembled WGS sequence"/>
</dbReference>
<protein>
    <recommendedName>
        <fullName evidence="4">CDAN1-interacting nuclease 1</fullName>
    </recommendedName>
</protein>
<reference evidence="2 3" key="1">
    <citation type="journal article" date="2024" name="Science">
        <title>Giant polyketide synthase enzymes in the biosynthesis of giant marine polyether toxins.</title>
        <authorList>
            <person name="Fallon T.R."/>
            <person name="Shende V.V."/>
            <person name="Wierzbicki I.H."/>
            <person name="Pendleton A.L."/>
            <person name="Watervoot N.F."/>
            <person name="Auber R.P."/>
            <person name="Gonzalez D.J."/>
            <person name="Wisecaver J.H."/>
            <person name="Moore B.S."/>
        </authorList>
    </citation>
    <scope>NUCLEOTIDE SEQUENCE [LARGE SCALE GENOMIC DNA]</scope>
    <source>
        <strain evidence="2 3">12B1</strain>
    </source>
</reference>
<comment type="caution">
    <text evidence="2">The sequence shown here is derived from an EMBL/GenBank/DDBJ whole genome shotgun (WGS) entry which is preliminary data.</text>
</comment>
<feature type="region of interest" description="Disordered" evidence="1">
    <location>
        <begin position="58"/>
        <end position="110"/>
    </location>
</feature>
<sequence>MVRRHARSSADSAVKQLQELVGVGEEEARMAMREAYGELELAFEMIKWRANVRHTARGHSRSAAPIRKARPTRLTRVSTADARESHRSTELDRASGAPIEDEPQPHESDEEGVLVALADEARDADEVARRTQAIGFLLRLRRRCAHQPTSYHEVVQALYLCRREEVLPLVGVRRREEVLPLVGVRRHEEVLPLVGVRRCFRW</sequence>
<evidence type="ECO:0000313" key="3">
    <source>
        <dbReference type="Proteomes" id="UP001515480"/>
    </source>
</evidence>
<dbReference type="EMBL" id="JBGBPQ010000032">
    <property type="protein sequence ID" value="KAL1495505.1"/>
    <property type="molecule type" value="Genomic_DNA"/>
</dbReference>
<evidence type="ECO:0000313" key="2">
    <source>
        <dbReference type="EMBL" id="KAL1495505.1"/>
    </source>
</evidence>